<keyword evidence="1" id="KW-0560">Oxidoreductase</keyword>
<name>A0A370FHT7_9BURK</name>
<dbReference type="GO" id="GO:0005737">
    <property type="term" value="C:cytoplasm"/>
    <property type="evidence" value="ECO:0007669"/>
    <property type="project" value="TreeGrafter"/>
</dbReference>
<dbReference type="InterPro" id="IPR046373">
    <property type="entry name" value="Acyl-CoA_Oxase/DH_mid-dom_sf"/>
</dbReference>
<evidence type="ECO:0000313" key="3">
    <source>
        <dbReference type="Proteomes" id="UP000255265"/>
    </source>
</evidence>
<dbReference type="SUPFAM" id="SSF56645">
    <property type="entry name" value="Acyl-CoA dehydrogenase NM domain-like"/>
    <property type="match status" value="1"/>
</dbReference>
<evidence type="ECO:0000313" key="2">
    <source>
        <dbReference type="EMBL" id="RDI24971.1"/>
    </source>
</evidence>
<dbReference type="EMBL" id="QQAV01000004">
    <property type="protein sequence ID" value="RDI24971.1"/>
    <property type="molecule type" value="Genomic_DNA"/>
</dbReference>
<dbReference type="GO" id="GO:0033539">
    <property type="term" value="P:fatty acid beta-oxidation using acyl-CoA dehydrogenase"/>
    <property type="evidence" value="ECO:0007669"/>
    <property type="project" value="TreeGrafter"/>
</dbReference>
<keyword evidence="3" id="KW-1185">Reference proteome</keyword>
<dbReference type="RefSeq" id="WP_244917727.1">
    <property type="nucleotide sequence ID" value="NZ_QQAV01000004.1"/>
</dbReference>
<gene>
    <name evidence="2" type="ORF">DFR41_10421</name>
</gene>
<dbReference type="InterPro" id="IPR009100">
    <property type="entry name" value="AcylCoA_DH/oxidase_NM_dom_sf"/>
</dbReference>
<dbReference type="PANTHER" id="PTHR48083">
    <property type="entry name" value="MEDIUM-CHAIN SPECIFIC ACYL-COA DEHYDROGENASE, MITOCHONDRIAL-RELATED"/>
    <property type="match status" value="1"/>
</dbReference>
<protein>
    <recommendedName>
        <fullName evidence="4">Acyl-CoA dehydrogenase</fullName>
    </recommendedName>
</protein>
<comment type="caution">
    <text evidence="2">The sequence shown here is derived from an EMBL/GenBank/DDBJ whole genome shotgun (WGS) entry which is preliminary data.</text>
</comment>
<evidence type="ECO:0000256" key="1">
    <source>
        <dbReference type="ARBA" id="ARBA00023002"/>
    </source>
</evidence>
<proteinExistence type="predicted"/>
<dbReference type="InterPro" id="IPR050741">
    <property type="entry name" value="Acyl-CoA_dehydrogenase"/>
</dbReference>
<dbReference type="GO" id="GO:0003995">
    <property type="term" value="F:acyl-CoA dehydrogenase activity"/>
    <property type="evidence" value="ECO:0007669"/>
    <property type="project" value="TreeGrafter"/>
</dbReference>
<reference evidence="2 3" key="1">
    <citation type="submission" date="2018-07" db="EMBL/GenBank/DDBJ databases">
        <title>Genomic Encyclopedia of Type Strains, Phase IV (KMG-IV): sequencing the most valuable type-strain genomes for metagenomic binning, comparative biology and taxonomic classification.</title>
        <authorList>
            <person name="Goeker M."/>
        </authorList>
    </citation>
    <scope>NUCLEOTIDE SEQUENCE [LARGE SCALE GENOMIC DNA]</scope>
    <source>
        <strain evidence="2 3">DSM 21352</strain>
    </source>
</reference>
<dbReference type="Gene3D" id="2.40.110.10">
    <property type="entry name" value="Butyryl-CoA Dehydrogenase, subunit A, domain 2"/>
    <property type="match status" value="1"/>
</dbReference>
<evidence type="ECO:0008006" key="4">
    <source>
        <dbReference type="Google" id="ProtNLM"/>
    </source>
</evidence>
<dbReference type="Proteomes" id="UP000255265">
    <property type="component" value="Unassembled WGS sequence"/>
</dbReference>
<accession>A0A370FHT7</accession>
<dbReference type="AlphaFoldDB" id="A0A370FHT7"/>
<dbReference type="PANTHER" id="PTHR48083:SF37">
    <property type="entry name" value="DEHYDROGENASE, PUTATIVE-RELATED"/>
    <property type="match status" value="1"/>
</dbReference>
<organism evidence="2 3">
    <name type="scientific">Pseudacidovorax intermedius</name>
    <dbReference type="NCBI Taxonomy" id="433924"/>
    <lineage>
        <taxon>Bacteria</taxon>
        <taxon>Pseudomonadati</taxon>
        <taxon>Pseudomonadota</taxon>
        <taxon>Betaproteobacteria</taxon>
        <taxon>Burkholderiales</taxon>
        <taxon>Comamonadaceae</taxon>
        <taxon>Pseudacidovorax</taxon>
    </lineage>
</organism>
<sequence>MTDAFFSSSPLAEPPERVLGRLLEDSGTAALTLDHLVGEGLDALPLPGHGSTLLRWQWLAAVAGHDLNLAKLYEGHTDALAILDELRGPPRPEGSLWGTWCAEPPSARLRFEHAPGGQLRLHGPKAWCSGARQLTHALVSGWYDDGQPGLAAVEMHALGVTIGSQHWHAVGMGPTDTAQVDFDGVLATPVGAPGDYVNRPGFWQGGAGIAACWWGAAAAVAARMRKHLRQGRPNAHQQAHLGAAEALLCACAALLRESASWIDTHPTDDAQATALRARLAVEHAASAVMQHAGRALGAGPLCTDARLARLMADLPVFMRQSHAERDEAGLGTLALLADDGTPAAFGGWCAL</sequence>